<protein>
    <submittedName>
        <fullName evidence="2">Uncharacterized protein</fullName>
    </submittedName>
</protein>
<sequence length="496" mass="53617">MRSQRLDKTNLPRRDTEIGTAKQEGTMCFEEYISYQCGHRSLGVLRPCPITTAGHNFPVCTNQLGRQYHAMTMCAACERILHSRWVLIQEWEHRWLHERGACGCDVIFPGLLYQPRVIGGSSATNTGQSGEPREEGTASSNKNPAGSSAGGDNNSNRTSGRSWESRGKRAAPTAVPALFTENVVASDDDNNNNNNNNKKSAKTKTRVTIRLPGLYAAEWVSDHRELHRTGRCQCPADFRHFRPAVDEADMTTQERELLRGCRNMEQPKNLCIDRDDIAQRVAQIGDIFGPFFAVSATHHPPLSSTTPAETGPLAEEVSPIPLAAAASLRAVAEYTACLQQSQVTTTQTLQPEMASQPGLGITSGQNQQHPLQQQPASEANPGDPTTAEQAGTGLPAPLSPSAVLNSLSWNSQSQSVPGAPWLTYGPGPFAVGTTMQRLMLAQSPAPGAAATSAPGTVYPICGMPVGAGPEGRSHMPDWEGCRLGRATPRRRRSFDM</sequence>
<feature type="compositionally biased region" description="Low complexity" evidence="1">
    <location>
        <begin position="365"/>
        <end position="374"/>
    </location>
</feature>
<reference evidence="2" key="1">
    <citation type="submission" date="2023-06" db="EMBL/GenBank/DDBJ databases">
        <title>Genome-scale phylogeny and comparative genomics of the fungal order Sordariales.</title>
        <authorList>
            <consortium name="Lawrence Berkeley National Laboratory"/>
            <person name="Hensen N."/>
            <person name="Bonometti L."/>
            <person name="Westerberg I."/>
            <person name="Brannstrom I.O."/>
            <person name="Guillou S."/>
            <person name="Cros-Aarteil S."/>
            <person name="Calhoun S."/>
            <person name="Haridas S."/>
            <person name="Kuo A."/>
            <person name="Mondo S."/>
            <person name="Pangilinan J."/>
            <person name="Riley R."/>
            <person name="LaButti K."/>
            <person name="Andreopoulos B."/>
            <person name="Lipzen A."/>
            <person name="Chen C."/>
            <person name="Yanf M."/>
            <person name="Daum C."/>
            <person name="Ng V."/>
            <person name="Clum A."/>
            <person name="Steindorff A."/>
            <person name="Ohm R."/>
            <person name="Martin F."/>
            <person name="Silar P."/>
            <person name="Natvig D."/>
            <person name="Lalanne C."/>
            <person name="Gautier V."/>
            <person name="Ament-velasquez S.L."/>
            <person name="Kruys A."/>
            <person name="Hutchinson M.I."/>
            <person name="Powell A.J."/>
            <person name="Barry K."/>
            <person name="Miller A.N."/>
            <person name="Grigoriev I.V."/>
            <person name="Debuchy R."/>
            <person name="Gladieux P."/>
            <person name="Thoren M.H."/>
            <person name="Johannesson H."/>
        </authorList>
    </citation>
    <scope>NUCLEOTIDE SEQUENCE</scope>
    <source>
        <strain evidence="2">SMH2392-1A</strain>
    </source>
</reference>
<feature type="region of interest" description="Disordered" evidence="1">
    <location>
        <begin position="354"/>
        <end position="399"/>
    </location>
</feature>
<accession>A0AA40EG44</accession>
<gene>
    <name evidence="2" type="ORF">B0T26DRAFT_46575</name>
</gene>
<dbReference type="GeneID" id="85318451"/>
<dbReference type="AlphaFoldDB" id="A0AA40EG44"/>
<keyword evidence="3" id="KW-1185">Reference proteome</keyword>
<evidence type="ECO:0000313" key="2">
    <source>
        <dbReference type="EMBL" id="KAK0733968.1"/>
    </source>
</evidence>
<organism evidence="2 3">
    <name type="scientific">Lasiosphaeria miniovina</name>
    <dbReference type="NCBI Taxonomy" id="1954250"/>
    <lineage>
        <taxon>Eukaryota</taxon>
        <taxon>Fungi</taxon>
        <taxon>Dikarya</taxon>
        <taxon>Ascomycota</taxon>
        <taxon>Pezizomycotina</taxon>
        <taxon>Sordariomycetes</taxon>
        <taxon>Sordariomycetidae</taxon>
        <taxon>Sordariales</taxon>
        <taxon>Lasiosphaeriaceae</taxon>
        <taxon>Lasiosphaeria</taxon>
    </lineage>
</organism>
<feature type="region of interest" description="Disordered" evidence="1">
    <location>
        <begin position="122"/>
        <end position="203"/>
    </location>
</feature>
<evidence type="ECO:0000313" key="3">
    <source>
        <dbReference type="Proteomes" id="UP001172101"/>
    </source>
</evidence>
<feature type="compositionally biased region" description="Polar residues" evidence="1">
    <location>
        <begin position="137"/>
        <end position="162"/>
    </location>
</feature>
<proteinExistence type="predicted"/>
<dbReference type="RefSeq" id="XP_060302845.1">
    <property type="nucleotide sequence ID" value="XM_060435181.1"/>
</dbReference>
<evidence type="ECO:0000256" key="1">
    <source>
        <dbReference type="SAM" id="MobiDB-lite"/>
    </source>
</evidence>
<dbReference type="EMBL" id="JAUIRO010000001">
    <property type="protein sequence ID" value="KAK0733968.1"/>
    <property type="molecule type" value="Genomic_DNA"/>
</dbReference>
<name>A0AA40EG44_9PEZI</name>
<comment type="caution">
    <text evidence="2">The sequence shown here is derived from an EMBL/GenBank/DDBJ whole genome shotgun (WGS) entry which is preliminary data.</text>
</comment>
<dbReference type="Proteomes" id="UP001172101">
    <property type="component" value="Unassembled WGS sequence"/>
</dbReference>